<dbReference type="Gene3D" id="1.10.10.10">
    <property type="entry name" value="Winged helix-like DNA-binding domain superfamily/Winged helix DNA-binding domain"/>
    <property type="match status" value="1"/>
</dbReference>
<dbReference type="InterPro" id="IPR036388">
    <property type="entry name" value="WH-like_DNA-bd_sf"/>
</dbReference>
<dbReference type="SUPFAM" id="SSF46785">
    <property type="entry name" value="Winged helix' DNA-binding domain"/>
    <property type="match status" value="1"/>
</dbReference>
<proteinExistence type="predicted"/>
<dbReference type="AlphaFoldDB" id="A0A497JFF1"/>
<dbReference type="Pfam" id="PF01978">
    <property type="entry name" value="TrmB"/>
    <property type="match status" value="1"/>
</dbReference>
<evidence type="ECO:0000259" key="2">
    <source>
        <dbReference type="Pfam" id="PF01978"/>
    </source>
</evidence>
<protein>
    <recommendedName>
        <fullName evidence="2">Transcription regulator TrmB N-terminal domain-containing protein</fullName>
    </recommendedName>
</protein>
<dbReference type="InterPro" id="IPR002831">
    <property type="entry name" value="Tscrpt_reg_TrmB_N"/>
</dbReference>
<gene>
    <name evidence="3" type="ORF">DRO07_02295</name>
</gene>
<evidence type="ECO:0000256" key="1">
    <source>
        <dbReference type="SAM" id="Coils"/>
    </source>
</evidence>
<evidence type="ECO:0000313" key="4">
    <source>
        <dbReference type="Proteomes" id="UP000277633"/>
    </source>
</evidence>
<dbReference type="InterPro" id="IPR051797">
    <property type="entry name" value="TrmB-like"/>
</dbReference>
<accession>A0A497JFF1</accession>
<feature type="domain" description="Transcription regulator TrmB N-terminal" evidence="2">
    <location>
        <begin position="13"/>
        <end position="76"/>
    </location>
</feature>
<dbReference type="PANTHER" id="PTHR34293">
    <property type="entry name" value="HTH-TYPE TRANSCRIPTIONAL REGULATOR TRMBL2"/>
    <property type="match status" value="1"/>
</dbReference>
<dbReference type="Proteomes" id="UP000277633">
    <property type="component" value="Unassembled WGS sequence"/>
</dbReference>
<evidence type="ECO:0000313" key="3">
    <source>
        <dbReference type="EMBL" id="RLG69474.1"/>
    </source>
</evidence>
<feature type="coiled-coil region" evidence="1">
    <location>
        <begin position="75"/>
        <end position="106"/>
    </location>
</feature>
<keyword evidence="1" id="KW-0175">Coiled coil</keyword>
<sequence length="247" mass="28558">MLMQSNDIVQLFQRLGLTEYESKTLSALLKLKEAKAPELSRLAEVPKTRVYDVLEKLMEKNLVIEIRGRPKRYRIQETERIFDALIEEKRKELNELLQAVDEAKRAIRLPEAAVEKGSRVLRVKDIHDLARILAQEIQTAKSSVIGFAEVLPKHSTLKRAIQELRARNVSVRLLHPNIEELAELAKNGIDLKEVEHGLEAYIIDDKKLVIALSDLKDKQSEYSFAIWHNAPIIEPLKKHFEHHWQSK</sequence>
<comment type="caution">
    <text evidence="3">The sequence shown here is derived from an EMBL/GenBank/DDBJ whole genome shotgun (WGS) entry which is preliminary data.</text>
</comment>
<name>A0A497JFF1_9ARCH</name>
<dbReference type="InterPro" id="IPR036390">
    <property type="entry name" value="WH_DNA-bd_sf"/>
</dbReference>
<reference evidence="3 4" key="1">
    <citation type="submission" date="2018-06" db="EMBL/GenBank/DDBJ databases">
        <title>Extensive metabolic versatility and redundancy in microbially diverse, dynamic hydrothermal sediments.</title>
        <authorList>
            <person name="Dombrowski N."/>
            <person name="Teske A."/>
            <person name="Baker B.J."/>
        </authorList>
    </citation>
    <scope>NUCLEOTIDE SEQUENCE [LARGE SCALE GENOMIC DNA]</scope>
    <source>
        <strain evidence="3">B9_G13</strain>
    </source>
</reference>
<organism evidence="3 4">
    <name type="scientific">Candidatus Iainarchaeum sp</name>
    <dbReference type="NCBI Taxonomy" id="3101447"/>
    <lineage>
        <taxon>Archaea</taxon>
        <taxon>Candidatus Iainarchaeota</taxon>
        <taxon>Candidatus Iainarchaeia</taxon>
        <taxon>Candidatus Iainarchaeales</taxon>
        <taxon>Candidatus Iainarchaeaceae</taxon>
        <taxon>Candidatus Iainarchaeum</taxon>
    </lineage>
</organism>
<dbReference type="EMBL" id="QMWO01000076">
    <property type="protein sequence ID" value="RLG69474.1"/>
    <property type="molecule type" value="Genomic_DNA"/>
</dbReference>
<dbReference type="PANTHER" id="PTHR34293:SF1">
    <property type="entry name" value="HTH-TYPE TRANSCRIPTIONAL REGULATOR TRMBL2"/>
    <property type="match status" value="1"/>
</dbReference>